<reference evidence="2" key="1">
    <citation type="submission" date="2020-11" db="EMBL/GenBank/DDBJ databases">
        <authorList>
            <consortium name="DOE Joint Genome Institute"/>
            <person name="Ahrendt S."/>
            <person name="Riley R."/>
            <person name="Andreopoulos W."/>
            <person name="Labutti K."/>
            <person name="Pangilinan J."/>
            <person name="Ruiz-Duenas F.J."/>
            <person name="Barrasa J.M."/>
            <person name="Sanchez-Garcia M."/>
            <person name="Camarero S."/>
            <person name="Miyauchi S."/>
            <person name="Serrano A."/>
            <person name="Linde D."/>
            <person name="Babiker R."/>
            <person name="Drula E."/>
            <person name="Ayuso-Fernandez I."/>
            <person name="Pacheco R."/>
            <person name="Padilla G."/>
            <person name="Ferreira P."/>
            <person name="Barriuso J."/>
            <person name="Kellner H."/>
            <person name="Castanera R."/>
            <person name="Alfaro M."/>
            <person name="Ramirez L."/>
            <person name="Pisabarro A.G."/>
            <person name="Kuo A."/>
            <person name="Tritt A."/>
            <person name="Lipzen A."/>
            <person name="He G."/>
            <person name="Yan M."/>
            <person name="Ng V."/>
            <person name="Cullen D."/>
            <person name="Martin F."/>
            <person name="Rosso M.-N."/>
            <person name="Henrissat B."/>
            <person name="Hibbett D."/>
            <person name="Martinez A.T."/>
            <person name="Grigoriev I.V."/>
        </authorList>
    </citation>
    <scope>NUCLEOTIDE SEQUENCE</scope>
    <source>
        <strain evidence="2">AH 40177</strain>
    </source>
</reference>
<dbReference type="Proteomes" id="UP000772434">
    <property type="component" value="Unassembled WGS sequence"/>
</dbReference>
<accession>A0A9P5PL40</accession>
<keyword evidence="3" id="KW-1185">Reference proteome</keyword>
<organism evidence="2 3">
    <name type="scientific">Rhodocollybia butyracea</name>
    <dbReference type="NCBI Taxonomy" id="206335"/>
    <lineage>
        <taxon>Eukaryota</taxon>
        <taxon>Fungi</taxon>
        <taxon>Dikarya</taxon>
        <taxon>Basidiomycota</taxon>
        <taxon>Agaricomycotina</taxon>
        <taxon>Agaricomycetes</taxon>
        <taxon>Agaricomycetidae</taxon>
        <taxon>Agaricales</taxon>
        <taxon>Marasmiineae</taxon>
        <taxon>Omphalotaceae</taxon>
        <taxon>Rhodocollybia</taxon>
    </lineage>
</organism>
<dbReference type="EMBL" id="JADNRY010000107">
    <property type="protein sequence ID" value="KAF9065244.1"/>
    <property type="molecule type" value="Genomic_DNA"/>
</dbReference>
<evidence type="ECO:0000313" key="3">
    <source>
        <dbReference type="Proteomes" id="UP000772434"/>
    </source>
</evidence>
<evidence type="ECO:0000313" key="2">
    <source>
        <dbReference type="EMBL" id="KAF9065244.1"/>
    </source>
</evidence>
<name>A0A9P5PL40_9AGAR</name>
<sequence length="408" mass="46579">MSHQELETISESTKRVFWKLSRIVPPEQDASPRTKNSFRTAITSVVQAAGQALATAVGLGQLVPDEHGNPPNLGLTAKDWHDIGPEPESEDDRDEAQGNVSAITQDQVDDELEHIFANSEGVVDDFYRYSVSDFFKMVVNGGHNGKVVEEEREAYRRLLIGYKKTSHLTISTCFAKFRVTRTSVLRTANQAIQIGEIVDLATRLEERESLIFRGSSEDSITSYLLTVIRNIEGYKACEDWKGQSQEFRKEFISNFARSLLPDAFERLDNLGIPEKKKKTKYTKLITPIRTKHCKMMEQRERFRDLYLQFGPIALLDPTFMKTGDKKNFPRMSKLSLAVYKAVIRRVEDQDLGQIRYGDHLRFVVGVLEELGGERVGAYIKQFLEDNCYWDLEEDEESESEQSGEEGQE</sequence>
<dbReference type="AlphaFoldDB" id="A0A9P5PL40"/>
<evidence type="ECO:0000256" key="1">
    <source>
        <dbReference type="SAM" id="MobiDB-lite"/>
    </source>
</evidence>
<dbReference type="OrthoDB" id="2953556at2759"/>
<comment type="caution">
    <text evidence="2">The sequence shown here is derived from an EMBL/GenBank/DDBJ whole genome shotgun (WGS) entry which is preliminary data.</text>
</comment>
<gene>
    <name evidence="2" type="ORF">BDP27DRAFT_1425058</name>
</gene>
<feature type="region of interest" description="Disordered" evidence="1">
    <location>
        <begin position="65"/>
        <end position="98"/>
    </location>
</feature>
<feature type="compositionally biased region" description="Acidic residues" evidence="1">
    <location>
        <begin position="85"/>
        <end position="94"/>
    </location>
</feature>
<proteinExistence type="predicted"/>
<protein>
    <submittedName>
        <fullName evidence="2">Uncharacterized protein</fullName>
    </submittedName>
</protein>